<gene>
    <name evidence="2" type="ORF">B0H65DRAFT_575980</name>
</gene>
<sequence length="572" mass="63568">MEMFSTSPPQQPPPPPPPNPLGFHLLISPILNAYPNQRLPPLVLQFPHGTTAAETTDCIINAVCTNLHDFSLDNGAERMRLVSSIHNSPPPGTVGASVERVAGAVAGATGATGAVAGAASGGDGDRGDRGAGGSKKYAVLSGLQFPQVGDWLIKLVVWRQGVKVAEVEAGLVTVLVREVWEGLPEMVRTLVMVPFNSHTSSNNMDLNIDNSMDQSRSPNGEDSTMMPFTSHTFSNEMDFSVDNGMSQSQSPREEDMYWINGLNLMVEGSIRPPTTSNEHLQTQTKIEPQRTQQEPQEQGQFMSSTEFDRVLAENNTAVIENHQVRTDRKWTAEGLGTKLNQAEWQELKAHNLVLHKAVGDIRLDSISHYQSLLKQLQDNRSAIEVLTKRMDESLNRETLSAAVQPRPDQQNTQHTLSPDTPSHPALHEIQPLQENEQQRVQGSAHRVTAEAELAEEKELRRQLELHTKSKERKSSTSKPSNFKLGNLKLSNFKPINPKSSNSKLSNFNPLNPKFSNFKLSNSKPINPKSRNLEVSNPYWGGNLSNTIRRDLNRNRRSIHTSRWSYKMDQTEK</sequence>
<evidence type="ECO:0000313" key="2">
    <source>
        <dbReference type="EMBL" id="KAK3342612.1"/>
    </source>
</evidence>
<accession>A0AAE0MRP9</accession>
<organism evidence="2 3">
    <name type="scientific">Neurospora tetraspora</name>
    <dbReference type="NCBI Taxonomy" id="94610"/>
    <lineage>
        <taxon>Eukaryota</taxon>
        <taxon>Fungi</taxon>
        <taxon>Dikarya</taxon>
        <taxon>Ascomycota</taxon>
        <taxon>Pezizomycotina</taxon>
        <taxon>Sordariomycetes</taxon>
        <taxon>Sordariomycetidae</taxon>
        <taxon>Sordariales</taxon>
        <taxon>Sordariaceae</taxon>
        <taxon>Neurospora</taxon>
    </lineage>
</organism>
<evidence type="ECO:0000256" key="1">
    <source>
        <dbReference type="SAM" id="MobiDB-lite"/>
    </source>
</evidence>
<feature type="region of interest" description="Disordered" evidence="1">
    <location>
        <begin position="1"/>
        <end position="21"/>
    </location>
</feature>
<reference evidence="2" key="1">
    <citation type="journal article" date="2023" name="Mol. Phylogenet. Evol.">
        <title>Genome-scale phylogeny and comparative genomics of the fungal order Sordariales.</title>
        <authorList>
            <person name="Hensen N."/>
            <person name="Bonometti L."/>
            <person name="Westerberg I."/>
            <person name="Brannstrom I.O."/>
            <person name="Guillou S."/>
            <person name="Cros-Aarteil S."/>
            <person name="Calhoun S."/>
            <person name="Haridas S."/>
            <person name="Kuo A."/>
            <person name="Mondo S."/>
            <person name="Pangilinan J."/>
            <person name="Riley R."/>
            <person name="LaButti K."/>
            <person name="Andreopoulos B."/>
            <person name="Lipzen A."/>
            <person name="Chen C."/>
            <person name="Yan M."/>
            <person name="Daum C."/>
            <person name="Ng V."/>
            <person name="Clum A."/>
            <person name="Steindorff A."/>
            <person name="Ohm R.A."/>
            <person name="Martin F."/>
            <person name="Silar P."/>
            <person name="Natvig D.O."/>
            <person name="Lalanne C."/>
            <person name="Gautier V."/>
            <person name="Ament-Velasquez S.L."/>
            <person name="Kruys A."/>
            <person name="Hutchinson M.I."/>
            <person name="Powell A.J."/>
            <person name="Barry K."/>
            <person name="Miller A.N."/>
            <person name="Grigoriev I.V."/>
            <person name="Debuchy R."/>
            <person name="Gladieux P."/>
            <person name="Hiltunen Thoren M."/>
            <person name="Johannesson H."/>
        </authorList>
    </citation>
    <scope>NUCLEOTIDE SEQUENCE</scope>
    <source>
        <strain evidence="2">CBS 560.94</strain>
    </source>
</reference>
<keyword evidence="3" id="KW-1185">Reference proteome</keyword>
<dbReference type="EMBL" id="JAUEPP010000005">
    <property type="protein sequence ID" value="KAK3342612.1"/>
    <property type="molecule type" value="Genomic_DNA"/>
</dbReference>
<protein>
    <submittedName>
        <fullName evidence="2">Uncharacterized protein</fullName>
    </submittedName>
</protein>
<dbReference type="GeneID" id="87867795"/>
<evidence type="ECO:0000313" key="3">
    <source>
        <dbReference type="Proteomes" id="UP001278500"/>
    </source>
</evidence>
<feature type="region of interest" description="Disordered" evidence="1">
    <location>
        <begin position="271"/>
        <end position="302"/>
    </location>
</feature>
<dbReference type="Proteomes" id="UP001278500">
    <property type="component" value="Unassembled WGS sequence"/>
</dbReference>
<feature type="region of interest" description="Disordered" evidence="1">
    <location>
        <begin position="398"/>
        <end position="426"/>
    </location>
</feature>
<feature type="compositionally biased region" description="Polar residues" evidence="1">
    <location>
        <begin position="407"/>
        <end position="420"/>
    </location>
</feature>
<feature type="compositionally biased region" description="Pro residues" evidence="1">
    <location>
        <begin position="9"/>
        <end position="20"/>
    </location>
</feature>
<feature type="region of interest" description="Disordered" evidence="1">
    <location>
        <begin position="464"/>
        <end position="507"/>
    </location>
</feature>
<reference evidence="2" key="2">
    <citation type="submission" date="2023-06" db="EMBL/GenBank/DDBJ databases">
        <authorList>
            <consortium name="Lawrence Berkeley National Laboratory"/>
            <person name="Haridas S."/>
            <person name="Hensen N."/>
            <person name="Bonometti L."/>
            <person name="Westerberg I."/>
            <person name="Brannstrom I.O."/>
            <person name="Guillou S."/>
            <person name="Cros-Aarteil S."/>
            <person name="Calhoun S."/>
            <person name="Kuo A."/>
            <person name="Mondo S."/>
            <person name="Pangilinan J."/>
            <person name="Riley R."/>
            <person name="Labutti K."/>
            <person name="Andreopoulos B."/>
            <person name="Lipzen A."/>
            <person name="Chen C."/>
            <person name="Yanf M."/>
            <person name="Daum C."/>
            <person name="Ng V."/>
            <person name="Clum A."/>
            <person name="Steindorff A."/>
            <person name="Ohm R."/>
            <person name="Martin F."/>
            <person name="Silar P."/>
            <person name="Natvig D."/>
            <person name="Lalanne C."/>
            <person name="Gautier V."/>
            <person name="Ament-Velasquez S.L."/>
            <person name="Kruys A."/>
            <person name="Hutchinson M.I."/>
            <person name="Powell A.J."/>
            <person name="Barry K."/>
            <person name="Miller A.N."/>
            <person name="Grigoriev I.V."/>
            <person name="Debuchy R."/>
            <person name="Gladieux P."/>
            <person name="Thoren M.H."/>
            <person name="Johannesson H."/>
        </authorList>
    </citation>
    <scope>NUCLEOTIDE SEQUENCE</scope>
    <source>
        <strain evidence="2">CBS 560.94</strain>
    </source>
</reference>
<name>A0AAE0MRP9_9PEZI</name>
<feature type="compositionally biased region" description="Low complexity" evidence="1">
    <location>
        <begin position="289"/>
        <end position="300"/>
    </location>
</feature>
<comment type="caution">
    <text evidence="2">The sequence shown here is derived from an EMBL/GenBank/DDBJ whole genome shotgun (WGS) entry which is preliminary data.</text>
</comment>
<feature type="compositionally biased region" description="Polar residues" evidence="1">
    <location>
        <begin position="272"/>
        <end position="286"/>
    </location>
</feature>
<proteinExistence type="predicted"/>
<feature type="compositionally biased region" description="Polar residues" evidence="1">
    <location>
        <begin position="497"/>
        <end position="507"/>
    </location>
</feature>
<feature type="compositionally biased region" description="Basic and acidic residues" evidence="1">
    <location>
        <begin position="464"/>
        <end position="474"/>
    </location>
</feature>
<dbReference type="AlphaFoldDB" id="A0AAE0MRP9"/>
<dbReference type="RefSeq" id="XP_062680405.1">
    <property type="nucleotide sequence ID" value="XM_062830641.1"/>
</dbReference>